<accession>A0A401NI39</accession>
<dbReference type="GO" id="GO:0005789">
    <property type="term" value="C:endoplasmic reticulum membrane"/>
    <property type="evidence" value="ECO:0007669"/>
    <property type="project" value="UniProtKB-SubCell"/>
</dbReference>
<keyword evidence="8 14" id="KW-1133">Transmembrane helix</keyword>
<sequence>MSGCPGYSLVWKRRQQEEEGCAHMRALQKLFWGNCGVKEGSGGRGFSIQTGPAASRAEPPASALPSRLANMDNFEEDLTCSVCYSIFEDPRVLPCSHTFCRTCLENIVHESGNFSIWRPLRIPLKCPTCRSIVDLPPVGISSLPINFSLMGIIEKYQKEEHPKTPTCPEHFRQPLNMFCLLDRKLVCGFCLTVGQHQGHPIDDLQNAYIKEKETSIKLVEQLTDKRWSKMSIFIEQLEHQKSQAEQIVQQDKETVIQYFENLQKTIQSKKQALLVAFDEVNLKITNEHVPLIQEMKKLKEQQHDLLTFSTYLEDENDPLDFLEKIHIYRQRVNTLMKTQLPCIRLLDIQPRAGQFLMQKWSKVTLDHIEDAPIPQVKYCLENHWNKDLAICINQMKELKYVASAVFLTLLFLLTIVLLSVLFKDSCVDLLNATVTDLPQVKQMCDIVLEKMSTVKVASLNVFERKESNFMTSSSSVVIAEEISKIYNNTQH</sequence>
<dbReference type="STRING" id="75743.A0A401NI39"/>
<keyword evidence="5 13" id="KW-0863">Zinc-finger</keyword>
<keyword evidence="18" id="KW-1185">Reference proteome</keyword>
<dbReference type="Pfam" id="PF00643">
    <property type="entry name" value="zf-B_box"/>
    <property type="match status" value="1"/>
</dbReference>
<evidence type="ECO:0000256" key="12">
    <source>
        <dbReference type="ARBA" id="ARBA00071704"/>
    </source>
</evidence>
<evidence type="ECO:0000256" key="6">
    <source>
        <dbReference type="ARBA" id="ARBA00022824"/>
    </source>
</evidence>
<comment type="subcellular location">
    <subcellularLocation>
        <location evidence="1">Endoplasmic reticulum membrane</location>
        <topology evidence="1">Single-pass membrane protein</topology>
    </subcellularLocation>
</comment>
<keyword evidence="10 14" id="KW-0472">Membrane</keyword>
<dbReference type="Gene3D" id="3.30.40.10">
    <property type="entry name" value="Zinc/RING finger domain, C3HC4 (zinc finger)"/>
    <property type="match status" value="1"/>
</dbReference>
<evidence type="ECO:0000259" key="15">
    <source>
        <dbReference type="PROSITE" id="PS50089"/>
    </source>
</evidence>
<dbReference type="GO" id="GO:0043124">
    <property type="term" value="P:negative regulation of canonical NF-kappaB signal transduction"/>
    <property type="evidence" value="ECO:0007669"/>
    <property type="project" value="UniProtKB-ARBA"/>
</dbReference>
<keyword evidence="4" id="KW-0479">Metal-binding</keyword>
<evidence type="ECO:0000313" key="18">
    <source>
        <dbReference type="Proteomes" id="UP000288216"/>
    </source>
</evidence>
<feature type="domain" description="RING-type" evidence="15">
    <location>
        <begin position="80"/>
        <end position="130"/>
    </location>
</feature>
<dbReference type="CDD" id="cd16763">
    <property type="entry name" value="RING-HC_TRIM59_C-V"/>
    <property type="match status" value="1"/>
</dbReference>
<evidence type="ECO:0000259" key="16">
    <source>
        <dbReference type="PROSITE" id="PS50119"/>
    </source>
</evidence>
<evidence type="ECO:0000256" key="4">
    <source>
        <dbReference type="ARBA" id="ARBA00022723"/>
    </source>
</evidence>
<gene>
    <name evidence="17" type="ORF">scyTo_0012757</name>
</gene>
<dbReference type="PANTHER" id="PTHR25462">
    <property type="entry name" value="BONUS, ISOFORM C-RELATED"/>
    <property type="match status" value="1"/>
</dbReference>
<name>A0A401NI39_SCYTO</name>
<evidence type="ECO:0000256" key="9">
    <source>
        <dbReference type="ARBA" id="ARBA00023054"/>
    </source>
</evidence>
<dbReference type="EMBL" id="BFAA01006264">
    <property type="protein sequence ID" value="GCB60534.1"/>
    <property type="molecule type" value="Genomic_DNA"/>
</dbReference>
<dbReference type="SMART" id="SM00336">
    <property type="entry name" value="BBOX"/>
    <property type="match status" value="1"/>
</dbReference>
<dbReference type="Proteomes" id="UP000288216">
    <property type="component" value="Unassembled WGS sequence"/>
</dbReference>
<dbReference type="FunFam" id="3.30.160.60:FF:000772">
    <property type="entry name" value="tripartite motif-containing protein 59"/>
    <property type="match status" value="1"/>
</dbReference>
<feature type="transmembrane region" description="Helical" evidence="14">
    <location>
        <begin position="400"/>
        <end position="422"/>
    </location>
</feature>
<dbReference type="OrthoDB" id="6105938at2759"/>
<feature type="domain" description="B box-type" evidence="16">
    <location>
        <begin position="162"/>
        <end position="204"/>
    </location>
</feature>
<keyword evidence="9" id="KW-0175">Coiled coil</keyword>
<dbReference type="PANTHER" id="PTHR25462:SF229">
    <property type="entry name" value="TRANSCRIPTION INTERMEDIARY FACTOR 1-BETA"/>
    <property type="match status" value="1"/>
</dbReference>
<proteinExistence type="inferred from homology"/>
<dbReference type="SUPFAM" id="SSF57845">
    <property type="entry name" value="B-box zinc-binding domain"/>
    <property type="match status" value="1"/>
</dbReference>
<dbReference type="InterPro" id="IPR001841">
    <property type="entry name" value="Znf_RING"/>
</dbReference>
<evidence type="ECO:0000256" key="13">
    <source>
        <dbReference type="PROSITE-ProRule" id="PRU00024"/>
    </source>
</evidence>
<evidence type="ECO:0000313" key="17">
    <source>
        <dbReference type="EMBL" id="GCB60534.1"/>
    </source>
</evidence>
<dbReference type="SMART" id="SM00184">
    <property type="entry name" value="RING"/>
    <property type="match status" value="1"/>
</dbReference>
<dbReference type="SUPFAM" id="SSF57850">
    <property type="entry name" value="RING/U-box"/>
    <property type="match status" value="1"/>
</dbReference>
<comment type="subunit">
    <text evidence="11">Interacts with ECSIT.</text>
</comment>
<dbReference type="InterPro" id="IPR013083">
    <property type="entry name" value="Znf_RING/FYVE/PHD"/>
</dbReference>
<evidence type="ECO:0000256" key="14">
    <source>
        <dbReference type="SAM" id="Phobius"/>
    </source>
</evidence>
<comment type="caution">
    <text evidence="17">The sequence shown here is derived from an EMBL/GenBank/DDBJ whole genome shotgun (WGS) entry which is preliminary data.</text>
</comment>
<reference evidence="17 18" key="1">
    <citation type="journal article" date="2018" name="Nat. Ecol. Evol.">
        <title>Shark genomes provide insights into elasmobranch evolution and the origin of vertebrates.</title>
        <authorList>
            <person name="Hara Y"/>
            <person name="Yamaguchi K"/>
            <person name="Onimaru K"/>
            <person name="Kadota M"/>
            <person name="Koyanagi M"/>
            <person name="Keeley SD"/>
            <person name="Tatsumi K"/>
            <person name="Tanaka K"/>
            <person name="Motone F"/>
            <person name="Kageyama Y"/>
            <person name="Nozu R"/>
            <person name="Adachi N"/>
            <person name="Nishimura O"/>
            <person name="Nakagawa R"/>
            <person name="Tanegashima C"/>
            <person name="Kiyatake I"/>
            <person name="Matsumoto R"/>
            <person name="Murakumo K"/>
            <person name="Nishida K"/>
            <person name="Terakita A"/>
            <person name="Kuratani S"/>
            <person name="Sato K"/>
            <person name="Hyodo S Kuraku.S."/>
        </authorList>
    </citation>
    <scope>NUCLEOTIDE SEQUENCE [LARGE SCALE GENOMIC DNA]</scope>
</reference>
<protein>
    <recommendedName>
        <fullName evidence="12">Tripartite motif-containing protein 59</fullName>
    </recommendedName>
</protein>
<dbReference type="InterPro" id="IPR017907">
    <property type="entry name" value="Znf_RING_CS"/>
</dbReference>
<dbReference type="CDD" id="cd19790">
    <property type="entry name" value="Bbox2_TRIM59_C-XI"/>
    <property type="match status" value="1"/>
</dbReference>
<evidence type="ECO:0000256" key="10">
    <source>
        <dbReference type="ARBA" id="ARBA00023136"/>
    </source>
</evidence>
<dbReference type="GO" id="GO:0008270">
    <property type="term" value="F:zinc ion binding"/>
    <property type="evidence" value="ECO:0007669"/>
    <property type="project" value="UniProtKB-KW"/>
</dbReference>
<dbReference type="OMA" id="HIYRQRV"/>
<keyword evidence="7" id="KW-0862">Zinc</keyword>
<dbReference type="PROSITE" id="PS00518">
    <property type="entry name" value="ZF_RING_1"/>
    <property type="match status" value="1"/>
</dbReference>
<evidence type="ECO:0000256" key="2">
    <source>
        <dbReference type="ARBA" id="ARBA00008518"/>
    </source>
</evidence>
<keyword evidence="6" id="KW-0256">Endoplasmic reticulum</keyword>
<dbReference type="InterPro" id="IPR000315">
    <property type="entry name" value="Znf_B-box"/>
</dbReference>
<dbReference type="GO" id="GO:0061630">
    <property type="term" value="F:ubiquitin protein ligase activity"/>
    <property type="evidence" value="ECO:0007669"/>
    <property type="project" value="TreeGrafter"/>
</dbReference>
<dbReference type="InterPro" id="IPR027370">
    <property type="entry name" value="Znf-RING_euk"/>
</dbReference>
<dbReference type="FunFam" id="3.30.40.10:FF:000297">
    <property type="entry name" value="tripartite motif-containing protein 59"/>
    <property type="match status" value="1"/>
</dbReference>
<dbReference type="AlphaFoldDB" id="A0A401NI39"/>
<dbReference type="InterPro" id="IPR047153">
    <property type="entry name" value="TRIM45/56/19-like"/>
</dbReference>
<evidence type="ECO:0000256" key="8">
    <source>
        <dbReference type="ARBA" id="ARBA00022989"/>
    </source>
</evidence>
<evidence type="ECO:0000256" key="11">
    <source>
        <dbReference type="ARBA" id="ARBA00064523"/>
    </source>
</evidence>
<comment type="similarity">
    <text evidence="2">Belongs to the TRIM/RBCC family.</text>
</comment>
<dbReference type="Pfam" id="PF13445">
    <property type="entry name" value="zf-RING_UBOX"/>
    <property type="match status" value="1"/>
</dbReference>
<organism evidence="17 18">
    <name type="scientific">Scyliorhinus torazame</name>
    <name type="common">Cloudy catshark</name>
    <name type="synonym">Catulus torazame</name>
    <dbReference type="NCBI Taxonomy" id="75743"/>
    <lineage>
        <taxon>Eukaryota</taxon>
        <taxon>Metazoa</taxon>
        <taxon>Chordata</taxon>
        <taxon>Craniata</taxon>
        <taxon>Vertebrata</taxon>
        <taxon>Chondrichthyes</taxon>
        <taxon>Elasmobranchii</taxon>
        <taxon>Galeomorphii</taxon>
        <taxon>Galeoidea</taxon>
        <taxon>Carcharhiniformes</taxon>
        <taxon>Scyliorhinidae</taxon>
        <taxon>Scyliorhinus</taxon>
    </lineage>
</organism>
<dbReference type="GO" id="GO:0006513">
    <property type="term" value="P:protein monoubiquitination"/>
    <property type="evidence" value="ECO:0007669"/>
    <property type="project" value="TreeGrafter"/>
</dbReference>
<evidence type="ECO:0000256" key="7">
    <source>
        <dbReference type="ARBA" id="ARBA00022833"/>
    </source>
</evidence>
<evidence type="ECO:0000256" key="5">
    <source>
        <dbReference type="ARBA" id="ARBA00022771"/>
    </source>
</evidence>
<evidence type="ECO:0000256" key="3">
    <source>
        <dbReference type="ARBA" id="ARBA00022692"/>
    </source>
</evidence>
<dbReference type="PROSITE" id="PS50089">
    <property type="entry name" value="ZF_RING_2"/>
    <property type="match status" value="1"/>
</dbReference>
<dbReference type="PROSITE" id="PS50119">
    <property type="entry name" value="ZF_BBOX"/>
    <property type="match status" value="1"/>
</dbReference>
<evidence type="ECO:0000256" key="1">
    <source>
        <dbReference type="ARBA" id="ARBA00004389"/>
    </source>
</evidence>
<dbReference type="Gene3D" id="3.30.160.60">
    <property type="entry name" value="Classic Zinc Finger"/>
    <property type="match status" value="1"/>
</dbReference>
<keyword evidence="3 14" id="KW-0812">Transmembrane</keyword>